<evidence type="ECO:0000259" key="4">
    <source>
        <dbReference type="Pfam" id="PF01212"/>
    </source>
</evidence>
<evidence type="ECO:0000256" key="2">
    <source>
        <dbReference type="ARBA" id="ARBA00006966"/>
    </source>
</evidence>
<name>A0A5H2YGY3_PRUDU</name>
<evidence type="ECO:0000256" key="1">
    <source>
        <dbReference type="ARBA" id="ARBA00001933"/>
    </source>
</evidence>
<organism evidence="5">
    <name type="scientific">Prunus dulcis</name>
    <name type="common">Almond</name>
    <name type="synonym">Amygdalus dulcis</name>
    <dbReference type="NCBI Taxonomy" id="3755"/>
    <lineage>
        <taxon>Eukaryota</taxon>
        <taxon>Viridiplantae</taxon>
        <taxon>Streptophyta</taxon>
        <taxon>Embryophyta</taxon>
        <taxon>Tracheophyta</taxon>
        <taxon>Spermatophyta</taxon>
        <taxon>Magnoliopsida</taxon>
        <taxon>eudicotyledons</taxon>
        <taxon>Gunneridae</taxon>
        <taxon>Pentapetalae</taxon>
        <taxon>rosids</taxon>
        <taxon>fabids</taxon>
        <taxon>Rosales</taxon>
        <taxon>Rosaceae</taxon>
        <taxon>Amygdaloideae</taxon>
        <taxon>Amygdaleae</taxon>
        <taxon>Prunus</taxon>
    </lineage>
</organism>
<gene>
    <name evidence="5" type="ORF">Prudu_1466S001700</name>
</gene>
<dbReference type="AlphaFoldDB" id="A0A5H2YGY3"/>
<dbReference type="EMBL" id="AP021803">
    <property type="protein sequence ID" value="BBN70390.1"/>
    <property type="molecule type" value="Genomic_DNA"/>
</dbReference>
<dbReference type="InterPro" id="IPR001597">
    <property type="entry name" value="ArAA_b-elim_lyase/Thr_aldolase"/>
</dbReference>
<sequence>MTLQALGVPVDRLVQAADSVSPRRLRKNLGGGMRHVGILCAVALVALHENVANLDTDHKRAKILAEGLNQIKELRVDIDTVETNIIKLPPRTCCGSLRLDFIKMELLKP</sequence>
<proteinExistence type="inferred from homology"/>
<dbReference type="PANTHER" id="PTHR48097">
    <property type="entry name" value="L-THREONINE ALDOLASE-RELATED"/>
    <property type="match status" value="1"/>
</dbReference>
<dbReference type="InterPro" id="IPR015424">
    <property type="entry name" value="PyrdxlP-dep_Trfase"/>
</dbReference>
<dbReference type="GO" id="GO:0005829">
    <property type="term" value="C:cytosol"/>
    <property type="evidence" value="ECO:0007669"/>
    <property type="project" value="TreeGrafter"/>
</dbReference>
<dbReference type="Gene3D" id="3.40.640.10">
    <property type="entry name" value="Type I PLP-dependent aspartate aminotransferase-like (Major domain)"/>
    <property type="match status" value="1"/>
</dbReference>
<reference evidence="5" key="1">
    <citation type="journal article" date="2019" name="Science">
        <title>Mutation of a bHLH transcription factor allowed almond domestication.</title>
        <authorList>
            <person name="Sanchez-Perez R."/>
            <person name="Pavan S."/>
            <person name="Mazzeo R."/>
            <person name="Moldovan C."/>
            <person name="Aiese Cigliano R."/>
            <person name="Del Cueto J."/>
            <person name="Ricciardi F."/>
            <person name="Lotti C."/>
            <person name="Ricciardi L."/>
            <person name="Dicenta F."/>
            <person name="Lopez-Marques R.L."/>
            <person name="Lindberg Moller B."/>
        </authorList>
    </citation>
    <scope>NUCLEOTIDE SEQUENCE</scope>
</reference>
<dbReference type="GO" id="GO:0006567">
    <property type="term" value="P:L-threonine catabolic process"/>
    <property type="evidence" value="ECO:0007669"/>
    <property type="project" value="TreeGrafter"/>
</dbReference>
<dbReference type="InterPro" id="IPR015422">
    <property type="entry name" value="PyrdxlP-dep_Trfase_small"/>
</dbReference>
<dbReference type="Gene3D" id="3.90.1150.10">
    <property type="entry name" value="Aspartate Aminotransferase, domain 1"/>
    <property type="match status" value="1"/>
</dbReference>
<dbReference type="GO" id="GO:0006545">
    <property type="term" value="P:glycine biosynthetic process"/>
    <property type="evidence" value="ECO:0007669"/>
    <property type="project" value="TreeGrafter"/>
</dbReference>
<accession>A0A5H2YGY3</accession>
<evidence type="ECO:0000313" key="5">
    <source>
        <dbReference type="EMBL" id="BBN70390.1"/>
    </source>
</evidence>
<comment type="cofactor">
    <cofactor evidence="1">
        <name>pyridoxal 5'-phosphate</name>
        <dbReference type="ChEBI" id="CHEBI:597326"/>
    </cofactor>
</comment>
<comment type="similarity">
    <text evidence="2">Belongs to the threonine aldolase family.</text>
</comment>
<keyword evidence="3" id="KW-0663">Pyridoxal phosphate</keyword>
<evidence type="ECO:0000256" key="3">
    <source>
        <dbReference type="ARBA" id="ARBA00022898"/>
    </source>
</evidence>
<dbReference type="InterPro" id="IPR015421">
    <property type="entry name" value="PyrdxlP-dep_Trfase_major"/>
</dbReference>
<dbReference type="SUPFAM" id="SSF53383">
    <property type="entry name" value="PLP-dependent transferases"/>
    <property type="match status" value="1"/>
</dbReference>
<dbReference type="Pfam" id="PF01212">
    <property type="entry name" value="Beta_elim_lyase"/>
    <property type="match status" value="1"/>
</dbReference>
<feature type="domain" description="Aromatic amino acid beta-eliminating lyase/threonine aldolase" evidence="4">
    <location>
        <begin position="8"/>
        <end position="87"/>
    </location>
</feature>
<protein>
    <submittedName>
        <fullName evidence="5">Threonine aldolase 1</fullName>
    </submittedName>
</protein>
<dbReference type="PANTHER" id="PTHR48097:SF9">
    <property type="entry name" value="L-THREONINE ALDOLASE"/>
    <property type="match status" value="1"/>
</dbReference>
<dbReference type="GO" id="GO:0008732">
    <property type="term" value="F:L-allo-threonine aldolase activity"/>
    <property type="evidence" value="ECO:0007669"/>
    <property type="project" value="TreeGrafter"/>
</dbReference>